<feature type="transmembrane region" description="Helical" evidence="2">
    <location>
        <begin position="86"/>
        <end position="105"/>
    </location>
</feature>
<accession>A0ABZ0P2P5</accession>
<reference evidence="3 4" key="1">
    <citation type="submission" date="2023-09" db="EMBL/GenBank/DDBJ databases">
        <title>Complete-Gapless Cercospora beticola genome.</title>
        <authorList>
            <person name="Wyatt N.A."/>
            <person name="Spanner R.E."/>
            <person name="Bolton M.D."/>
        </authorList>
    </citation>
    <scope>NUCLEOTIDE SEQUENCE [LARGE SCALE GENOMIC DNA]</scope>
    <source>
        <strain evidence="3">Cb09-40</strain>
    </source>
</reference>
<dbReference type="RefSeq" id="XP_065459394.1">
    <property type="nucleotide sequence ID" value="XM_065603322.1"/>
</dbReference>
<keyword evidence="2" id="KW-0812">Transmembrane</keyword>
<keyword evidence="2" id="KW-0472">Membrane</keyword>
<name>A0ABZ0P2P5_CERBT</name>
<evidence type="ECO:0000313" key="3">
    <source>
        <dbReference type="EMBL" id="WPB06127.1"/>
    </source>
</evidence>
<proteinExistence type="predicted"/>
<sequence length="110" mass="12427">MASREGGDRYSNPPRFESLDLEDGPPPPPYTSRRNTQTTGTAPTNTETNNAAATTSSDSAAREYRITWAVCKEFFKHPHHPQYRPFIIWFGILVVLILLPIVAYLTTHHD</sequence>
<evidence type="ECO:0000256" key="1">
    <source>
        <dbReference type="SAM" id="MobiDB-lite"/>
    </source>
</evidence>
<evidence type="ECO:0000313" key="4">
    <source>
        <dbReference type="Proteomes" id="UP001302367"/>
    </source>
</evidence>
<feature type="region of interest" description="Disordered" evidence="1">
    <location>
        <begin position="1"/>
        <end position="60"/>
    </location>
</feature>
<gene>
    <name evidence="3" type="ORF">RHO25_010784</name>
</gene>
<feature type="compositionally biased region" description="Low complexity" evidence="1">
    <location>
        <begin position="35"/>
        <end position="55"/>
    </location>
</feature>
<keyword evidence="2" id="KW-1133">Transmembrane helix</keyword>
<evidence type="ECO:0000256" key="2">
    <source>
        <dbReference type="SAM" id="Phobius"/>
    </source>
</evidence>
<protein>
    <submittedName>
        <fullName evidence="3">Uncharacterized protein</fullName>
    </submittedName>
</protein>
<dbReference type="Proteomes" id="UP001302367">
    <property type="component" value="Chromosome 7"/>
</dbReference>
<keyword evidence="4" id="KW-1185">Reference proteome</keyword>
<organism evidence="3 4">
    <name type="scientific">Cercospora beticola</name>
    <name type="common">Sugarbeet leaf spot fungus</name>
    <dbReference type="NCBI Taxonomy" id="122368"/>
    <lineage>
        <taxon>Eukaryota</taxon>
        <taxon>Fungi</taxon>
        <taxon>Dikarya</taxon>
        <taxon>Ascomycota</taxon>
        <taxon>Pezizomycotina</taxon>
        <taxon>Dothideomycetes</taxon>
        <taxon>Dothideomycetidae</taxon>
        <taxon>Mycosphaerellales</taxon>
        <taxon>Mycosphaerellaceae</taxon>
        <taxon>Cercospora</taxon>
    </lineage>
</organism>
<dbReference type="GeneID" id="90644680"/>
<dbReference type="EMBL" id="CP134190">
    <property type="protein sequence ID" value="WPB06127.1"/>
    <property type="molecule type" value="Genomic_DNA"/>
</dbReference>